<reference evidence="2" key="2">
    <citation type="submission" date="2025-05" db="UniProtKB">
        <authorList>
            <consortium name="EnsemblMetazoa"/>
        </authorList>
    </citation>
    <scope>IDENTIFICATION</scope>
</reference>
<dbReference type="OrthoDB" id="7682224at2759"/>
<gene>
    <name evidence="4" type="primary">LOC114337200</name>
</gene>
<dbReference type="GeneID" id="114337200"/>
<sequence length="114" mass="12930">MGLKSLLFIICLGICIGLSVAEKLNSSDQQYLDDLFKDIPDGDRKRVLYHHLFLGYLKKNPQLNPTDYNLDDKDAEKLYDIFITKFKTNSLMSDPICFSNGECIDPSDSGLYPS</sequence>
<keyword evidence="1" id="KW-0732">Signal</keyword>
<keyword evidence="3" id="KW-1185">Reference proteome</keyword>
<dbReference type="RefSeq" id="XP_028143412.1">
    <property type="nucleotide sequence ID" value="XM_028287611.1"/>
</dbReference>
<reference evidence="4" key="1">
    <citation type="submission" date="2025-04" db="UniProtKB">
        <authorList>
            <consortium name="RefSeq"/>
        </authorList>
    </citation>
    <scope>IDENTIFICATION</scope>
    <source>
        <tissue evidence="4">Whole insect</tissue>
    </source>
</reference>
<feature type="chain" id="PRO_5028036173" evidence="1">
    <location>
        <begin position="22"/>
        <end position="114"/>
    </location>
</feature>
<dbReference type="AlphaFoldDB" id="A0A6P7G963"/>
<evidence type="ECO:0000256" key="1">
    <source>
        <dbReference type="SAM" id="SignalP"/>
    </source>
</evidence>
<dbReference type="KEGG" id="dvv:114337200"/>
<dbReference type="EnsemblMetazoa" id="XM_028287611.2">
    <property type="protein sequence ID" value="XP_028143412.1"/>
    <property type="gene ID" value="LOC114337200"/>
</dbReference>
<accession>A0A6P7G963</accession>
<name>A0A6P7G963_DIAVI</name>
<proteinExistence type="predicted"/>
<evidence type="ECO:0000313" key="3">
    <source>
        <dbReference type="Proteomes" id="UP001652700"/>
    </source>
</evidence>
<evidence type="ECO:0000313" key="4">
    <source>
        <dbReference type="RefSeq" id="XP_028143412.1"/>
    </source>
</evidence>
<dbReference type="Proteomes" id="UP001652700">
    <property type="component" value="Unplaced"/>
</dbReference>
<evidence type="ECO:0000313" key="2">
    <source>
        <dbReference type="EnsemblMetazoa" id="XP_028143412.1"/>
    </source>
</evidence>
<organism evidence="4">
    <name type="scientific">Diabrotica virgifera virgifera</name>
    <name type="common">western corn rootworm</name>
    <dbReference type="NCBI Taxonomy" id="50390"/>
    <lineage>
        <taxon>Eukaryota</taxon>
        <taxon>Metazoa</taxon>
        <taxon>Ecdysozoa</taxon>
        <taxon>Arthropoda</taxon>
        <taxon>Hexapoda</taxon>
        <taxon>Insecta</taxon>
        <taxon>Pterygota</taxon>
        <taxon>Neoptera</taxon>
        <taxon>Endopterygota</taxon>
        <taxon>Coleoptera</taxon>
        <taxon>Polyphaga</taxon>
        <taxon>Cucujiformia</taxon>
        <taxon>Chrysomeloidea</taxon>
        <taxon>Chrysomelidae</taxon>
        <taxon>Galerucinae</taxon>
        <taxon>Diabroticina</taxon>
        <taxon>Diabroticites</taxon>
        <taxon>Diabrotica</taxon>
    </lineage>
</organism>
<protein>
    <submittedName>
        <fullName evidence="4">Uncharacterized protein LOC114337200</fullName>
    </submittedName>
</protein>
<feature type="signal peptide" evidence="1">
    <location>
        <begin position="1"/>
        <end position="21"/>
    </location>
</feature>
<dbReference type="InParanoid" id="A0A6P7G963"/>